<name>A0A9D1FL35_9FIRM</name>
<sequence length="672" mass="73763">MQKKKILAAALAAAMALSAPLSVSAAWQRDTAGNWQWSENGALQTGWKQISGKWYHFGRNGIMNTGWLHDGGTWYYLNASGAMKTGWLLDKGSWYYLNPNGAMAVGWKNVNGQWYYLQSWGGMQTGWLRDSGNTYYLDSWGAMAQNWRLVDGSWYYMNADGIRQTGWTEVNGKRYFLDADGAMQTGLIEVDGEVYYLDESGAMVTGKVQIDGKRYEFAETGESVGFRTPEPEKAFDTAGHETEITVDGGLSGGGGGSSGGGGSTGGSGSSGGSGGSGGDGGDGGGEVEPPEEEIKIDVDGGTWQDTEEGIRFTTDEGTYMSGYFLVAASRLDYFMADSYLVQRFLVDDLFVEDSQQMTGTLFYYLPGEEINSSSDEKEANLVESSFDSETGIVSLHYQGLDIDITFRLKVAQDRKSVTLLDYWAKDLVEHSESNNIQANVNLNVLPDSTVAVKDEQDMRDALANERITEIIINNDIDFSAPLVIDRDIQIVGGRKHKLQPADTWQDEEKALISIQNNAKVRFVIDGDNFSIRSGNNPNLTLIEIKNGSLEAEGVEFANDDACRRIMYLENATVKLYRCYLGHYNNTEIGIELDTTAGSKSNLEIIDTSIANVEKQIISGSPDSNVILPNGYTEFTNGEGQREWTNDPDKLPQPPEETENPQEPAETDSAVTE</sequence>
<feature type="region of interest" description="Disordered" evidence="3">
    <location>
        <begin position="244"/>
        <end position="305"/>
    </location>
</feature>
<dbReference type="AlphaFoldDB" id="A0A9D1FL35"/>
<reference evidence="5" key="2">
    <citation type="journal article" date="2021" name="PeerJ">
        <title>Extensive microbial diversity within the chicken gut microbiome revealed by metagenomics and culture.</title>
        <authorList>
            <person name="Gilroy R."/>
            <person name="Ravi A."/>
            <person name="Getino M."/>
            <person name="Pursley I."/>
            <person name="Horton D.L."/>
            <person name="Alikhan N.F."/>
            <person name="Baker D."/>
            <person name="Gharbi K."/>
            <person name="Hall N."/>
            <person name="Watson M."/>
            <person name="Adriaenssens E.M."/>
            <person name="Foster-Nyarko E."/>
            <person name="Jarju S."/>
            <person name="Secka A."/>
            <person name="Antonio M."/>
            <person name="Oren A."/>
            <person name="Chaudhuri R.R."/>
            <person name="La Ragione R."/>
            <person name="Hildebrand F."/>
            <person name="Pallen M.J."/>
        </authorList>
    </citation>
    <scope>NUCLEOTIDE SEQUENCE</scope>
    <source>
        <strain evidence="5">CHK199-13235</strain>
    </source>
</reference>
<proteinExistence type="predicted"/>
<keyword evidence="4" id="KW-0732">Signal</keyword>
<keyword evidence="1" id="KW-0677">Repeat</keyword>
<reference evidence="5" key="1">
    <citation type="submission" date="2020-10" db="EMBL/GenBank/DDBJ databases">
        <authorList>
            <person name="Gilroy R."/>
        </authorList>
    </citation>
    <scope>NUCLEOTIDE SEQUENCE</scope>
    <source>
        <strain evidence="5">CHK199-13235</strain>
    </source>
</reference>
<organism evidence="5 6">
    <name type="scientific">Candidatus Merdivicinus excrementipullorum</name>
    <dbReference type="NCBI Taxonomy" id="2840867"/>
    <lineage>
        <taxon>Bacteria</taxon>
        <taxon>Bacillati</taxon>
        <taxon>Bacillota</taxon>
        <taxon>Clostridia</taxon>
        <taxon>Eubacteriales</taxon>
        <taxon>Oscillospiraceae</taxon>
        <taxon>Oscillospiraceae incertae sedis</taxon>
        <taxon>Candidatus Merdivicinus</taxon>
    </lineage>
</organism>
<feature type="chain" id="PRO_5038430351" evidence="4">
    <location>
        <begin position="26"/>
        <end position="672"/>
    </location>
</feature>
<evidence type="ECO:0000256" key="1">
    <source>
        <dbReference type="ARBA" id="ARBA00022737"/>
    </source>
</evidence>
<evidence type="ECO:0000256" key="3">
    <source>
        <dbReference type="SAM" id="MobiDB-lite"/>
    </source>
</evidence>
<dbReference type="Proteomes" id="UP000824002">
    <property type="component" value="Unassembled WGS sequence"/>
</dbReference>
<accession>A0A9D1FL35</accession>
<dbReference type="PROSITE" id="PS51170">
    <property type="entry name" value="CW"/>
    <property type="match status" value="6"/>
</dbReference>
<dbReference type="SUPFAM" id="SSF69360">
    <property type="entry name" value="Cell wall binding repeat"/>
    <property type="match status" value="2"/>
</dbReference>
<evidence type="ECO:0000313" key="6">
    <source>
        <dbReference type="Proteomes" id="UP000824002"/>
    </source>
</evidence>
<evidence type="ECO:0000256" key="4">
    <source>
        <dbReference type="SAM" id="SignalP"/>
    </source>
</evidence>
<evidence type="ECO:0000256" key="2">
    <source>
        <dbReference type="PROSITE-ProRule" id="PRU00591"/>
    </source>
</evidence>
<feature type="repeat" description="Cell wall-binding" evidence="2">
    <location>
        <begin position="164"/>
        <end position="183"/>
    </location>
</feature>
<gene>
    <name evidence="5" type="ORF">IAB51_00055</name>
</gene>
<dbReference type="InterPro" id="IPR018337">
    <property type="entry name" value="Cell_wall/Cho-bd_repeat"/>
</dbReference>
<comment type="caution">
    <text evidence="5">The sequence shown here is derived from an EMBL/GenBank/DDBJ whole genome shotgun (WGS) entry which is preliminary data.</text>
</comment>
<feature type="signal peptide" evidence="4">
    <location>
        <begin position="1"/>
        <end position="25"/>
    </location>
</feature>
<dbReference type="Pfam" id="PF19127">
    <property type="entry name" value="Choline_bind_3"/>
    <property type="match status" value="4"/>
</dbReference>
<feature type="compositionally biased region" description="Gly residues" evidence="3">
    <location>
        <begin position="249"/>
        <end position="286"/>
    </location>
</feature>
<feature type="repeat" description="Cell wall-binding" evidence="2">
    <location>
        <begin position="64"/>
        <end position="83"/>
    </location>
</feature>
<feature type="repeat" description="Cell wall-binding" evidence="2">
    <location>
        <begin position="44"/>
        <end position="63"/>
    </location>
</feature>
<dbReference type="Gene3D" id="2.10.270.10">
    <property type="entry name" value="Cholin Binding"/>
    <property type="match status" value="2"/>
</dbReference>
<protein>
    <submittedName>
        <fullName evidence="5">N-acetylmuramoyl-L-alanine amidase family protein</fullName>
    </submittedName>
</protein>
<dbReference type="EMBL" id="DVJP01000002">
    <property type="protein sequence ID" value="HIS75180.1"/>
    <property type="molecule type" value="Genomic_DNA"/>
</dbReference>
<feature type="repeat" description="Cell wall-binding" evidence="2">
    <location>
        <begin position="104"/>
        <end position="123"/>
    </location>
</feature>
<feature type="compositionally biased region" description="Basic and acidic residues" evidence="3">
    <location>
        <begin position="639"/>
        <end position="649"/>
    </location>
</feature>
<feature type="repeat" description="Cell wall-binding" evidence="2">
    <location>
        <begin position="84"/>
        <end position="103"/>
    </location>
</feature>
<feature type="region of interest" description="Disordered" evidence="3">
    <location>
        <begin position="628"/>
        <end position="672"/>
    </location>
</feature>
<evidence type="ECO:0000313" key="5">
    <source>
        <dbReference type="EMBL" id="HIS75180.1"/>
    </source>
</evidence>
<feature type="repeat" description="Cell wall-binding" evidence="2">
    <location>
        <begin position="124"/>
        <end position="143"/>
    </location>
</feature>